<gene>
    <name evidence="3" type="ORF">E6C27_scaffold21G002320</name>
</gene>
<keyword evidence="3" id="KW-0808">Transferase</keyword>
<feature type="region of interest" description="Disordered" evidence="1">
    <location>
        <begin position="75"/>
        <end position="102"/>
    </location>
</feature>
<evidence type="ECO:0000256" key="1">
    <source>
        <dbReference type="SAM" id="MobiDB-lite"/>
    </source>
</evidence>
<proteinExistence type="predicted"/>
<evidence type="ECO:0000256" key="2">
    <source>
        <dbReference type="SAM" id="Phobius"/>
    </source>
</evidence>
<dbReference type="InterPro" id="IPR052343">
    <property type="entry name" value="Retrotransposon-Effector_Assoc"/>
</dbReference>
<name>A0A5A7VFX9_CUCMM</name>
<evidence type="ECO:0000313" key="4">
    <source>
        <dbReference type="Proteomes" id="UP000321393"/>
    </source>
</evidence>
<dbReference type="GO" id="GO:0003964">
    <property type="term" value="F:RNA-directed DNA polymerase activity"/>
    <property type="evidence" value="ECO:0007669"/>
    <property type="project" value="UniProtKB-KW"/>
</dbReference>
<feature type="transmembrane region" description="Helical" evidence="2">
    <location>
        <begin position="167"/>
        <end position="190"/>
    </location>
</feature>
<comment type="caution">
    <text evidence="3">The sequence shown here is derived from an EMBL/GenBank/DDBJ whole genome shotgun (WGS) entry which is preliminary data.</text>
</comment>
<accession>A0A5A7VFX9</accession>
<keyword evidence="2" id="KW-0812">Transmembrane</keyword>
<keyword evidence="3" id="KW-0548">Nucleotidyltransferase</keyword>
<keyword evidence="3" id="KW-0695">RNA-directed DNA polymerase</keyword>
<sequence length="461" mass="52174">MNKPITNKAPTRRFPIHRRRDRALLPLHTTGSQFPLRGIGLRYTLDLALICSKGRERERDADDLRRLKAERHGGRRTFSFTGHSKSSNRQRKKESTMVGNESEGDDWALALVDGSLPPLQVDGSDAVLSGMSPNGGPGGGTWFLITPMISWCSWNVWSLNDRIKCRAVIDFLGSLTSEITLVAIVVVVLWKQGCFDFTPRVVDRQFVSGCLTNLNSSVSVKVFYVYAFNINVERRLLWCRLFKITSGDMEEFDLAIHEADLVESLIQSNWFTWTSKVRREGVSLLVNFMQNLHDLHLPFVGNLGAWNMVEQDFSDVVLYFFESCYLPHGINAIAITLILNRCGAERMVDFSLFSCCNVIYKWIFKSLTDRLHVLLPNFISGNQYTFVLGRSIIDNILLCQELIEGYHINPGLSRVFIFISIVRRELSCLVANLRKSSMFVAGIDSEAATLLVDSMSFVLGH</sequence>
<dbReference type="Proteomes" id="UP000321393">
    <property type="component" value="Unassembled WGS sequence"/>
</dbReference>
<dbReference type="EMBL" id="SSTE01000903">
    <property type="protein sequence ID" value="KAA0066214.1"/>
    <property type="molecule type" value="Genomic_DNA"/>
</dbReference>
<protein>
    <submittedName>
        <fullName evidence="3">Non-LTR retroelement reverse transcriptase</fullName>
    </submittedName>
</protein>
<evidence type="ECO:0000313" key="3">
    <source>
        <dbReference type="EMBL" id="KAA0066214.1"/>
    </source>
</evidence>
<reference evidence="3 4" key="1">
    <citation type="submission" date="2019-08" db="EMBL/GenBank/DDBJ databases">
        <title>Draft genome sequences of two oriental melons (Cucumis melo L. var makuwa).</title>
        <authorList>
            <person name="Kwon S.-Y."/>
        </authorList>
    </citation>
    <scope>NUCLEOTIDE SEQUENCE [LARGE SCALE GENOMIC DNA]</scope>
    <source>
        <strain evidence="4">cv. SW 3</strain>
        <tissue evidence="3">Leaf</tissue>
    </source>
</reference>
<dbReference type="PANTHER" id="PTHR46890">
    <property type="entry name" value="NON-LTR RETROLELEMENT REVERSE TRANSCRIPTASE-LIKE PROTEIN-RELATED"/>
    <property type="match status" value="1"/>
</dbReference>
<keyword evidence="2" id="KW-1133">Transmembrane helix</keyword>
<organism evidence="3 4">
    <name type="scientific">Cucumis melo var. makuwa</name>
    <name type="common">Oriental melon</name>
    <dbReference type="NCBI Taxonomy" id="1194695"/>
    <lineage>
        <taxon>Eukaryota</taxon>
        <taxon>Viridiplantae</taxon>
        <taxon>Streptophyta</taxon>
        <taxon>Embryophyta</taxon>
        <taxon>Tracheophyta</taxon>
        <taxon>Spermatophyta</taxon>
        <taxon>Magnoliopsida</taxon>
        <taxon>eudicotyledons</taxon>
        <taxon>Gunneridae</taxon>
        <taxon>Pentapetalae</taxon>
        <taxon>rosids</taxon>
        <taxon>fabids</taxon>
        <taxon>Cucurbitales</taxon>
        <taxon>Cucurbitaceae</taxon>
        <taxon>Benincaseae</taxon>
        <taxon>Cucumis</taxon>
    </lineage>
</organism>
<dbReference type="OrthoDB" id="1938625at2759"/>
<keyword evidence="2" id="KW-0472">Membrane</keyword>
<dbReference type="PANTHER" id="PTHR46890:SF1">
    <property type="entry name" value="REVERSE TRANSCRIPTASE DOMAIN-CONTAINING PROTEIN"/>
    <property type="match status" value="1"/>
</dbReference>
<dbReference type="AlphaFoldDB" id="A0A5A7VFX9"/>